<keyword evidence="1" id="KW-0805">Transcription regulation</keyword>
<dbReference type="AlphaFoldDB" id="E8LRP1"/>
<dbReference type="Gene3D" id="1.10.10.60">
    <property type="entry name" value="Homeodomain-like"/>
    <property type="match status" value="1"/>
</dbReference>
<keyword evidence="2 4" id="KW-0238">DNA-binding</keyword>
<dbReference type="PRINTS" id="PR00455">
    <property type="entry name" value="HTHTETR"/>
</dbReference>
<dbReference type="EMBL" id="AEVS01000035">
    <property type="protein sequence ID" value="EGA66644.1"/>
    <property type="molecule type" value="Genomic_DNA"/>
</dbReference>
<dbReference type="InterPro" id="IPR001647">
    <property type="entry name" value="HTH_TetR"/>
</dbReference>
<dbReference type="STRING" id="945543.VIBR0546_03565"/>
<dbReference type="GO" id="GO:0000976">
    <property type="term" value="F:transcription cis-regulatory region binding"/>
    <property type="evidence" value="ECO:0007669"/>
    <property type="project" value="TreeGrafter"/>
</dbReference>
<sequence length="216" mass="24713">MRLLLFIQVYVMIKRSDIKQEDIIRSAIEVFSQKGFNQASMEGISKHAGVSKRTLYKYYPNKEALFDVIVDNLMCRFHEQCEVEFEPSQPVDQQLLEFTLKQMCYISNQDFQITARLVMAECIRCQETSKLLVSKFESIEDSYGLQRWAQQGIDAGVLEIPDIGTAIEQYIGSIKAVIFWPQLIAHLPPPTCQQVEQAVKMAVASFVATYQVNANK</sequence>
<comment type="caution">
    <text evidence="6">The sequence shown here is derived from an EMBL/GenBank/DDBJ whole genome shotgun (WGS) entry which is preliminary data.</text>
</comment>
<evidence type="ECO:0000256" key="2">
    <source>
        <dbReference type="ARBA" id="ARBA00023125"/>
    </source>
</evidence>
<dbReference type="PANTHER" id="PTHR30055:SF146">
    <property type="entry name" value="HTH-TYPE TRANSCRIPTIONAL DUAL REGULATOR CECR"/>
    <property type="match status" value="1"/>
</dbReference>
<keyword evidence="3" id="KW-0804">Transcription</keyword>
<proteinExistence type="predicted"/>
<protein>
    <submittedName>
        <fullName evidence="6">Transcriptional regulator</fullName>
    </submittedName>
</protein>
<dbReference type="InterPro" id="IPR009057">
    <property type="entry name" value="Homeodomain-like_sf"/>
</dbReference>
<dbReference type="PANTHER" id="PTHR30055">
    <property type="entry name" value="HTH-TYPE TRANSCRIPTIONAL REGULATOR RUTR"/>
    <property type="match status" value="1"/>
</dbReference>
<organism evidence="6 7">
    <name type="scientific">Vibrio brasiliensis LMG 20546</name>
    <dbReference type="NCBI Taxonomy" id="945543"/>
    <lineage>
        <taxon>Bacteria</taxon>
        <taxon>Pseudomonadati</taxon>
        <taxon>Pseudomonadota</taxon>
        <taxon>Gammaproteobacteria</taxon>
        <taxon>Vibrionales</taxon>
        <taxon>Vibrionaceae</taxon>
        <taxon>Vibrio</taxon>
        <taxon>Vibrio oreintalis group</taxon>
    </lineage>
</organism>
<dbReference type="SUPFAM" id="SSF46689">
    <property type="entry name" value="Homeodomain-like"/>
    <property type="match status" value="1"/>
</dbReference>
<reference evidence="6 7" key="1">
    <citation type="journal article" date="2012" name="Int. J. Syst. Evol. Microbiol.">
        <title>Vibrio caribbeanicus sp. nov., isolated from the marine sponge Scleritoderma cyanea.</title>
        <authorList>
            <person name="Hoffmann M."/>
            <person name="Monday S.R."/>
            <person name="Allard M.W."/>
            <person name="Strain E.A."/>
            <person name="Whittaker P."/>
            <person name="Naum M."/>
            <person name="McCarthy P.J."/>
            <person name="Lopez J.V."/>
            <person name="Fischer M."/>
            <person name="Brown E.W."/>
        </authorList>
    </citation>
    <scope>NUCLEOTIDE SEQUENCE [LARGE SCALE GENOMIC DNA]</scope>
    <source>
        <strain evidence="6 7">LMG 20546</strain>
    </source>
</reference>
<dbReference type="Gene3D" id="1.10.357.10">
    <property type="entry name" value="Tetracycline Repressor, domain 2"/>
    <property type="match status" value="1"/>
</dbReference>
<evidence type="ECO:0000313" key="7">
    <source>
        <dbReference type="Proteomes" id="UP000004371"/>
    </source>
</evidence>
<dbReference type="Proteomes" id="UP000004371">
    <property type="component" value="Unassembled WGS sequence"/>
</dbReference>
<evidence type="ECO:0000256" key="4">
    <source>
        <dbReference type="PROSITE-ProRule" id="PRU00335"/>
    </source>
</evidence>
<dbReference type="InterPro" id="IPR039536">
    <property type="entry name" value="TetR_C_Proteobacteria"/>
</dbReference>
<evidence type="ECO:0000259" key="5">
    <source>
        <dbReference type="PROSITE" id="PS50977"/>
    </source>
</evidence>
<dbReference type="FunFam" id="1.10.10.60:FF:000141">
    <property type="entry name" value="TetR family transcriptional regulator"/>
    <property type="match status" value="1"/>
</dbReference>
<dbReference type="GO" id="GO:0003700">
    <property type="term" value="F:DNA-binding transcription factor activity"/>
    <property type="evidence" value="ECO:0007669"/>
    <property type="project" value="TreeGrafter"/>
</dbReference>
<evidence type="ECO:0000313" key="6">
    <source>
        <dbReference type="EMBL" id="EGA66644.1"/>
    </source>
</evidence>
<evidence type="ECO:0000256" key="1">
    <source>
        <dbReference type="ARBA" id="ARBA00023015"/>
    </source>
</evidence>
<gene>
    <name evidence="6" type="ORF">VIBR0546_03565</name>
</gene>
<name>E8LRP1_9VIBR</name>
<dbReference type="eggNOG" id="COG1309">
    <property type="taxonomic scope" value="Bacteria"/>
</dbReference>
<dbReference type="Pfam" id="PF14246">
    <property type="entry name" value="TetR_C_7"/>
    <property type="match status" value="1"/>
</dbReference>
<feature type="domain" description="HTH tetR-type" evidence="5">
    <location>
        <begin position="17"/>
        <end position="77"/>
    </location>
</feature>
<dbReference type="PROSITE" id="PS50977">
    <property type="entry name" value="HTH_TETR_2"/>
    <property type="match status" value="1"/>
</dbReference>
<feature type="DNA-binding region" description="H-T-H motif" evidence="4">
    <location>
        <begin position="40"/>
        <end position="59"/>
    </location>
</feature>
<evidence type="ECO:0000256" key="3">
    <source>
        <dbReference type="ARBA" id="ARBA00023163"/>
    </source>
</evidence>
<accession>E8LRP1</accession>
<dbReference type="InterPro" id="IPR050109">
    <property type="entry name" value="HTH-type_TetR-like_transc_reg"/>
</dbReference>
<keyword evidence="7" id="KW-1185">Reference proteome</keyword>
<dbReference type="Pfam" id="PF00440">
    <property type="entry name" value="TetR_N"/>
    <property type="match status" value="1"/>
</dbReference>